<gene>
    <name evidence="2" type="ORF">LECACI_7A005993</name>
</gene>
<comment type="caution">
    <text evidence="2">The sequence shown here is derived from an EMBL/GenBank/DDBJ whole genome shotgun (WGS) entry which is preliminary data.</text>
</comment>
<sequence>MPGGGAKKRKNIKLAQEKQAAKKAAKKQEQFVASLPKITEDDLLNFQIKHFGDDTRPAEWFISKERALNFADEQVEYENDLGYYPDGVKRTLTDEQIAIFRRRELYEMQRDQQRAREEAAEERAQDGDEPRSPASDVSELEDDLLTYAAANFKRPSPTPPPAAENATMSLSTPNPATANGDRRPSQQTRSDMAESSASWKQRRSQQEVPYSERHKRKWESYVTRVDDVEGSMTHRRLARELDNQQDEKVEMDY</sequence>
<keyword evidence="3" id="KW-1185">Reference proteome</keyword>
<feature type="region of interest" description="Disordered" evidence="1">
    <location>
        <begin position="234"/>
        <end position="253"/>
    </location>
</feature>
<dbReference type="EMBL" id="CAVMBE010000040">
    <property type="protein sequence ID" value="CAK4030835.1"/>
    <property type="molecule type" value="Genomic_DNA"/>
</dbReference>
<evidence type="ECO:0000256" key="1">
    <source>
        <dbReference type="SAM" id="MobiDB-lite"/>
    </source>
</evidence>
<proteinExistence type="predicted"/>
<feature type="compositionally biased region" description="Polar residues" evidence="1">
    <location>
        <begin position="185"/>
        <end position="199"/>
    </location>
</feature>
<evidence type="ECO:0000313" key="3">
    <source>
        <dbReference type="Proteomes" id="UP001296104"/>
    </source>
</evidence>
<protein>
    <submittedName>
        <fullName evidence="2">Uncharacterized protein</fullName>
    </submittedName>
</protein>
<dbReference type="AlphaFoldDB" id="A0AAI9ECA9"/>
<evidence type="ECO:0000313" key="2">
    <source>
        <dbReference type="EMBL" id="CAK4030835.1"/>
    </source>
</evidence>
<dbReference type="InterPro" id="IPR024526">
    <property type="entry name" value="DUF3807"/>
</dbReference>
<reference evidence="2" key="1">
    <citation type="submission" date="2023-11" db="EMBL/GenBank/DDBJ databases">
        <authorList>
            <person name="Alioto T."/>
            <person name="Alioto T."/>
            <person name="Gomez Garrido J."/>
        </authorList>
    </citation>
    <scope>NUCLEOTIDE SEQUENCE</scope>
</reference>
<dbReference type="Pfam" id="PF12720">
    <property type="entry name" value="DUF3807"/>
    <property type="match status" value="1"/>
</dbReference>
<organism evidence="2 3">
    <name type="scientific">Lecanosticta acicola</name>
    <dbReference type="NCBI Taxonomy" id="111012"/>
    <lineage>
        <taxon>Eukaryota</taxon>
        <taxon>Fungi</taxon>
        <taxon>Dikarya</taxon>
        <taxon>Ascomycota</taxon>
        <taxon>Pezizomycotina</taxon>
        <taxon>Dothideomycetes</taxon>
        <taxon>Dothideomycetidae</taxon>
        <taxon>Mycosphaerellales</taxon>
        <taxon>Mycosphaerellaceae</taxon>
        <taxon>Lecanosticta</taxon>
    </lineage>
</organism>
<feature type="compositionally biased region" description="Basic residues" evidence="1">
    <location>
        <begin position="1"/>
        <end position="12"/>
    </location>
</feature>
<accession>A0AAI9ECA9</accession>
<feature type="region of interest" description="Disordered" evidence="1">
    <location>
        <begin position="1"/>
        <end position="20"/>
    </location>
</feature>
<name>A0AAI9ECA9_9PEZI</name>
<feature type="compositionally biased region" description="Polar residues" evidence="1">
    <location>
        <begin position="166"/>
        <end position="177"/>
    </location>
</feature>
<dbReference type="Proteomes" id="UP001296104">
    <property type="component" value="Unassembled WGS sequence"/>
</dbReference>
<feature type="region of interest" description="Disordered" evidence="1">
    <location>
        <begin position="108"/>
        <end position="219"/>
    </location>
</feature>
<feature type="compositionally biased region" description="Basic and acidic residues" evidence="1">
    <location>
        <begin position="108"/>
        <end position="131"/>
    </location>
</feature>
<feature type="compositionally biased region" description="Basic and acidic residues" evidence="1">
    <location>
        <begin position="238"/>
        <end position="253"/>
    </location>
</feature>
<dbReference type="PANTHER" id="PTHR40642:SF1">
    <property type="entry name" value="YALI0F31295P"/>
    <property type="match status" value="1"/>
</dbReference>
<dbReference type="PANTHER" id="PTHR40642">
    <property type="entry name" value="YALI0F31295P"/>
    <property type="match status" value="1"/>
</dbReference>